<evidence type="ECO:0000313" key="2">
    <source>
        <dbReference type="Proteomes" id="UP000002037"/>
    </source>
</evidence>
<dbReference type="RefSeq" id="XP_002545864.1">
    <property type="nucleotide sequence ID" value="XM_002545818.1"/>
</dbReference>
<dbReference type="AlphaFoldDB" id="C5M3K6"/>
<proteinExistence type="predicted"/>
<organism evidence="1 2">
    <name type="scientific">Candida tropicalis (strain ATCC MYA-3404 / T1)</name>
    <name type="common">Yeast</name>
    <dbReference type="NCBI Taxonomy" id="294747"/>
    <lineage>
        <taxon>Eukaryota</taxon>
        <taxon>Fungi</taxon>
        <taxon>Dikarya</taxon>
        <taxon>Ascomycota</taxon>
        <taxon>Saccharomycotina</taxon>
        <taxon>Pichiomycetes</taxon>
        <taxon>Debaryomycetaceae</taxon>
        <taxon>Candida/Lodderomyces clade</taxon>
        <taxon>Candida</taxon>
    </lineage>
</organism>
<name>C5M3K6_CANTT</name>
<dbReference type="Gene3D" id="3.40.50.300">
    <property type="entry name" value="P-loop containing nucleotide triphosphate hydrolases"/>
    <property type="match status" value="1"/>
</dbReference>
<evidence type="ECO:0000313" key="1">
    <source>
        <dbReference type="EMBL" id="EER35906.1"/>
    </source>
</evidence>
<dbReference type="OrthoDB" id="3995714at2759"/>
<dbReference type="HOGENOM" id="CLU_674749_0_0_1"/>
<reference evidence="1 2" key="1">
    <citation type="journal article" date="2009" name="Nature">
        <title>Evolution of pathogenicity and sexual reproduction in eight Candida genomes.</title>
        <authorList>
            <person name="Butler G."/>
            <person name="Rasmussen M.D."/>
            <person name="Lin M.F."/>
            <person name="Santos M.A."/>
            <person name="Sakthikumar S."/>
            <person name="Munro C.A."/>
            <person name="Rheinbay E."/>
            <person name="Grabherr M."/>
            <person name="Forche A."/>
            <person name="Reedy J.L."/>
            <person name="Agrafioti I."/>
            <person name="Arnaud M.B."/>
            <person name="Bates S."/>
            <person name="Brown A.J."/>
            <person name="Brunke S."/>
            <person name="Costanzo M.C."/>
            <person name="Fitzpatrick D.A."/>
            <person name="de Groot P.W."/>
            <person name="Harris D."/>
            <person name="Hoyer L.L."/>
            <person name="Hube B."/>
            <person name="Klis F.M."/>
            <person name="Kodira C."/>
            <person name="Lennard N."/>
            <person name="Logue M.E."/>
            <person name="Martin R."/>
            <person name="Neiman A.M."/>
            <person name="Nikolaou E."/>
            <person name="Quail M.A."/>
            <person name="Quinn J."/>
            <person name="Santos M.C."/>
            <person name="Schmitzberger F.F."/>
            <person name="Sherlock G."/>
            <person name="Shah P."/>
            <person name="Silverstein K.A."/>
            <person name="Skrzypek M.S."/>
            <person name="Soll D."/>
            <person name="Staggs R."/>
            <person name="Stansfield I."/>
            <person name="Stumpf M.P."/>
            <person name="Sudbery P.E."/>
            <person name="Srikantha T."/>
            <person name="Zeng Q."/>
            <person name="Berman J."/>
            <person name="Berriman M."/>
            <person name="Heitman J."/>
            <person name="Gow N.A."/>
            <person name="Lorenz M.C."/>
            <person name="Birren B.W."/>
            <person name="Kellis M."/>
            <person name="Cuomo C.A."/>
        </authorList>
    </citation>
    <scope>NUCLEOTIDE SEQUENCE [LARGE SCALE GENOMIC DNA]</scope>
    <source>
        <strain evidence="2">ATCC MYA-3404 / T1</strain>
    </source>
</reference>
<dbReference type="eggNOG" id="ENOG502QVZN">
    <property type="taxonomic scope" value="Eukaryota"/>
</dbReference>
<dbReference type="EMBL" id="GG692395">
    <property type="protein sequence ID" value="EER35906.1"/>
    <property type="molecule type" value="Genomic_DNA"/>
</dbReference>
<dbReference type="SUPFAM" id="SSF52540">
    <property type="entry name" value="P-loop containing nucleoside triphosphate hydrolases"/>
    <property type="match status" value="1"/>
</dbReference>
<dbReference type="KEGG" id="ctp:CTRG_00645"/>
<dbReference type="Proteomes" id="UP000002037">
    <property type="component" value="Unassembled WGS sequence"/>
</dbReference>
<dbReference type="VEuPathDB" id="FungiDB:CTRG_00645"/>
<sequence length="337" mass="37368">MSSMLKKDSTTGVNDTNTPYNYTNPIRLAFLGGPKSGKSSTISKLTLGNFRDTYYPTHQLNPILFNYKASTSAQRILAGSLKQNDIIVPEYLLKLNGPPSNNPYYKISNSSNKGEVSRILIELIDTPSFNPQSVVPFLEASLHSNLGKDILRNLANEPRKPVSTNPILVASGASEMNGNVDGYFFVYSAIPSYSPPGYDDSSDGLSSDHSLNLIPVMKATLEEAWQEYDVFIKKKNAEKEQDLFSMKVALKNLWREPNSSSSKSKSNKKTDSSGFYMPPVWIICTHKNSSLASPKLVADGKRLAQEWNCGFIAIDNLDDSVDELLAYMIRDIIQTNK</sequence>
<gene>
    <name evidence="1" type="ORF">CTRG_00645</name>
</gene>
<keyword evidence="2" id="KW-1185">Reference proteome</keyword>
<accession>C5M3K6</accession>
<dbReference type="GeneID" id="8298384"/>
<dbReference type="InterPro" id="IPR027417">
    <property type="entry name" value="P-loop_NTPase"/>
</dbReference>
<protein>
    <submittedName>
        <fullName evidence="1">Uncharacterized protein</fullName>
    </submittedName>
</protein>